<keyword evidence="2" id="KW-1133">Transmembrane helix</keyword>
<dbReference type="Proteomes" id="UP000887575">
    <property type="component" value="Unassembled WGS sequence"/>
</dbReference>
<reference evidence="4" key="1">
    <citation type="submission" date="2024-02" db="UniProtKB">
        <authorList>
            <consortium name="WormBaseParasite"/>
        </authorList>
    </citation>
    <scope>IDENTIFICATION</scope>
</reference>
<organism evidence="3 4">
    <name type="scientific">Mesorhabditis belari</name>
    <dbReference type="NCBI Taxonomy" id="2138241"/>
    <lineage>
        <taxon>Eukaryota</taxon>
        <taxon>Metazoa</taxon>
        <taxon>Ecdysozoa</taxon>
        <taxon>Nematoda</taxon>
        <taxon>Chromadorea</taxon>
        <taxon>Rhabditida</taxon>
        <taxon>Rhabditina</taxon>
        <taxon>Rhabditomorpha</taxon>
        <taxon>Rhabditoidea</taxon>
        <taxon>Rhabditidae</taxon>
        <taxon>Mesorhabditinae</taxon>
        <taxon>Mesorhabditis</taxon>
    </lineage>
</organism>
<evidence type="ECO:0000313" key="4">
    <source>
        <dbReference type="WBParaSite" id="MBELARI_LOCUS13730"/>
    </source>
</evidence>
<keyword evidence="3" id="KW-1185">Reference proteome</keyword>
<evidence type="ECO:0000313" key="3">
    <source>
        <dbReference type="Proteomes" id="UP000887575"/>
    </source>
</evidence>
<accession>A0AAF3EIV1</accession>
<protein>
    <submittedName>
        <fullName evidence="4">Uncharacterized protein</fullName>
    </submittedName>
</protein>
<dbReference type="WBParaSite" id="MBELARI_LOCUS13730">
    <property type="protein sequence ID" value="MBELARI_LOCUS13730"/>
    <property type="gene ID" value="MBELARI_LOCUS13730"/>
</dbReference>
<feature type="transmembrane region" description="Helical" evidence="2">
    <location>
        <begin position="308"/>
        <end position="330"/>
    </location>
</feature>
<feature type="region of interest" description="Disordered" evidence="1">
    <location>
        <begin position="216"/>
        <end position="238"/>
    </location>
</feature>
<proteinExistence type="predicted"/>
<evidence type="ECO:0000256" key="2">
    <source>
        <dbReference type="SAM" id="Phobius"/>
    </source>
</evidence>
<feature type="transmembrane region" description="Helical" evidence="2">
    <location>
        <begin position="336"/>
        <end position="363"/>
    </location>
</feature>
<dbReference type="AlphaFoldDB" id="A0AAF3EIV1"/>
<keyword evidence="2" id="KW-0812">Transmembrane</keyword>
<feature type="transmembrane region" description="Helical" evidence="2">
    <location>
        <begin position="145"/>
        <end position="167"/>
    </location>
</feature>
<name>A0AAF3EIV1_9BILA</name>
<feature type="transmembrane region" description="Helical" evidence="2">
    <location>
        <begin position="375"/>
        <end position="403"/>
    </location>
</feature>
<sequence>MLNLRKFMRISRNTKDGLDRLICKRKRGPQPTAIPTVTRAAPECTYVPTTPIDNDIGENKFFSYDSTVPWRPLNEHCADSTSYFLRKYNLYPFVTETPNQMDHLAPGDPMQNSRSASGVPASASGRHPLQTVNSTCFVPAKSTGIVSLCVQFVILVLSALTTIFFFYHVGGYEYMGWNENGTMLVSPINSSNLPPKFYDSLLLNEKANQTESEEVESLLRGSNVTEENDNNNNSTMLGYNEDESMVSRRAKRDAKREATSAMPLLDYEDNSTLSYDDKNEQLPNTSMYIGWIVNAEIDFLELIRISTLVYLALCAVWFLSLLCLVVAIKTEIPDLVVANMTICLISILYLIVHTLFIGIIIYLQITLSRHLSTKTFIIIISTMGGLFLLSIVGFFCIILDVGFYNHICYMNDSSGCICLSVIVNFIKGSRRNRRGPHEYALPENTRSPPHSNMPYADDPTPSGQQFSHF</sequence>
<feature type="compositionally biased region" description="Low complexity" evidence="1">
    <location>
        <begin position="222"/>
        <end position="235"/>
    </location>
</feature>
<keyword evidence="2" id="KW-0472">Membrane</keyword>
<feature type="region of interest" description="Disordered" evidence="1">
    <location>
        <begin position="437"/>
        <end position="469"/>
    </location>
</feature>
<evidence type="ECO:0000256" key="1">
    <source>
        <dbReference type="SAM" id="MobiDB-lite"/>
    </source>
</evidence>